<comment type="caution">
    <text evidence="1">The sequence shown here is derived from an EMBL/GenBank/DDBJ whole genome shotgun (WGS) entry which is preliminary data.</text>
</comment>
<dbReference type="AlphaFoldDB" id="A0A5C7A412"/>
<protein>
    <recommendedName>
        <fullName evidence="3">Transposase</fullName>
    </recommendedName>
</protein>
<proteinExistence type="predicted"/>
<accession>A0A5C7A412</accession>
<dbReference type="Proteomes" id="UP000321903">
    <property type="component" value="Unassembled WGS sequence"/>
</dbReference>
<gene>
    <name evidence="1" type="ORF">ES754_02360</name>
</gene>
<evidence type="ECO:0000313" key="1">
    <source>
        <dbReference type="EMBL" id="TXD97828.1"/>
    </source>
</evidence>
<organism evidence="1 2">
    <name type="scientific">Psychrobacter frigidicola</name>
    <dbReference type="NCBI Taxonomy" id="45611"/>
    <lineage>
        <taxon>Bacteria</taxon>
        <taxon>Pseudomonadati</taxon>
        <taxon>Pseudomonadota</taxon>
        <taxon>Gammaproteobacteria</taxon>
        <taxon>Moraxellales</taxon>
        <taxon>Moraxellaceae</taxon>
        <taxon>Psychrobacter</taxon>
    </lineage>
</organism>
<sequence length="66" mass="7508">MQTLSNWQDKASEGKLKSTKEYDPQLMAIIKEKKCSSWGLKVAKDEHEVLKKATACFAKDSSWSML</sequence>
<keyword evidence="2" id="KW-1185">Reference proteome</keyword>
<evidence type="ECO:0000313" key="2">
    <source>
        <dbReference type="Proteomes" id="UP000321903"/>
    </source>
</evidence>
<dbReference type="OrthoDB" id="6656813at2"/>
<dbReference type="EMBL" id="VORZ01000001">
    <property type="protein sequence ID" value="TXD97828.1"/>
    <property type="molecule type" value="Genomic_DNA"/>
</dbReference>
<reference evidence="1 2" key="1">
    <citation type="submission" date="2019-08" db="EMBL/GenBank/DDBJ databases">
        <title>Genome sequence of Psychrobacter frigidicola ACAM304 (type strain).</title>
        <authorList>
            <person name="Bowman J.P."/>
        </authorList>
    </citation>
    <scope>NUCLEOTIDE SEQUENCE [LARGE SCALE GENOMIC DNA]</scope>
    <source>
        <strain evidence="1 2">ACAM 304</strain>
    </source>
</reference>
<evidence type="ECO:0008006" key="3">
    <source>
        <dbReference type="Google" id="ProtNLM"/>
    </source>
</evidence>
<name>A0A5C7A412_9GAMM</name>